<dbReference type="Proteomes" id="UP001144635">
    <property type="component" value="Segment"/>
</dbReference>
<evidence type="ECO:0000313" key="2">
    <source>
        <dbReference type="Proteomes" id="UP001144635"/>
    </source>
</evidence>
<proteinExistence type="predicted"/>
<protein>
    <submittedName>
        <fullName evidence="1">Uncharacterized protein</fullName>
    </submittedName>
</protein>
<reference evidence="1" key="1">
    <citation type="submission" date="2021-07" db="EMBL/GenBank/DDBJ databases">
        <authorList>
            <person name="Bleriot I."/>
            <person name="Blasco L."/>
            <person name="Pacios O."/>
            <person name="Fernandez-Garcia L."/>
            <person name="Ambroa A."/>
            <person name="Ortiz-Cartagena C."/>
            <person name="Fernandez-Cuenca F."/>
            <person name="Oteo J."/>
            <person name="Pascual A."/>
            <person name="Martinez-Martinez L."/>
            <person name="Domingo-Calap P."/>
            <person name="Wood T.K."/>
            <person name="Thomas M."/>
        </authorList>
    </citation>
    <scope>NUCLEOTIDE SEQUENCE</scope>
</reference>
<sequence length="31" mass="3695">MFPPHLRRLVMFRKVIIQAAGLAVKGFRRVW</sequence>
<accession>A0A8K1YYS6</accession>
<keyword evidence="2" id="KW-1185">Reference proteome</keyword>
<dbReference type="EMBL" id="MZ571831">
    <property type="protein sequence ID" value="UEW68187.1"/>
    <property type="molecule type" value="Genomic_DNA"/>
</dbReference>
<evidence type="ECO:0000313" key="1">
    <source>
        <dbReference type="EMBL" id="UEW68187.1"/>
    </source>
</evidence>
<organism evidence="1 2">
    <name type="scientific">Klebsiella phage vB_KpnS-VAC70</name>
    <dbReference type="NCBI Taxonomy" id="2866699"/>
    <lineage>
        <taxon>Viruses</taxon>
        <taxon>Duplodnaviria</taxon>
        <taxon>Heunggongvirae</taxon>
        <taxon>Uroviricota</taxon>
        <taxon>Caudoviricetes</taxon>
        <taxon>Drexlerviridae</taxon>
        <taxon>Webervirus</taxon>
        <taxon>Webervirus VAC70</taxon>
    </lineage>
</organism>
<name>A0A8K1YYS6_9CAUD</name>